<dbReference type="RefSeq" id="WP_015897665.1">
    <property type="nucleotide sequence ID" value="NC_012483.1"/>
</dbReference>
<dbReference type="Pfam" id="PF04402">
    <property type="entry name" value="SIMPL"/>
    <property type="match status" value="1"/>
</dbReference>
<sequence length="248" mass="25877">MALRVSQTVRWGMALLLTGAVAAGAQTIQVSKANRTLAVTSNGTATATADRAVLSVGYSVYGPTSEAAYAEASKTSNAIADALAKAGVAKDQIESQSESVMETQAYENQNLTPAEREARKYHAEQTWAVRLKAGEVARVLHAAVTAGANNSGNIQWSVADDEALLAKAAAKALANDKRMAATMAEGLGVTLGPLLYASNRGPTLTPTPIFHAMMMAKSAAPQEAVKPLSIEPERITDSATVYAVFAIQ</sequence>
<name>C1F2D9_ACIC5</name>
<dbReference type="Gene3D" id="3.30.70.2970">
    <property type="entry name" value="Protein of unknown function (DUF541), domain 2"/>
    <property type="match status" value="1"/>
</dbReference>
<dbReference type="eggNOG" id="COG2968">
    <property type="taxonomic scope" value="Bacteria"/>
</dbReference>
<evidence type="ECO:0008006" key="4">
    <source>
        <dbReference type="Google" id="ProtNLM"/>
    </source>
</evidence>
<dbReference type="Gene3D" id="3.30.110.170">
    <property type="entry name" value="Protein of unknown function (DUF541), domain 1"/>
    <property type="match status" value="1"/>
</dbReference>
<organism evidence="2 3">
    <name type="scientific">Acidobacterium capsulatum (strain ATCC 51196 / DSM 11244 / BCRC 80197 / JCM 7670 / NBRC 15755 / NCIMB 13165 / 161)</name>
    <dbReference type="NCBI Taxonomy" id="240015"/>
    <lineage>
        <taxon>Bacteria</taxon>
        <taxon>Pseudomonadati</taxon>
        <taxon>Acidobacteriota</taxon>
        <taxon>Terriglobia</taxon>
        <taxon>Terriglobales</taxon>
        <taxon>Acidobacteriaceae</taxon>
        <taxon>Acidobacterium</taxon>
    </lineage>
</organism>
<proteinExistence type="predicted"/>
<reference evidence="2 3" key="1">
    <citation type="journal article" date="2009" name="Appl. Environ. Microbiol.">
        <title>Three genomes from the phylum Acidobacteria provide insight into the lifestyles of these microorganisms in soils.</title>
        <authorList>
            <person name="Ward N.L."/>
            <person name="Challacombe J.F."/>
            <person name="Janssen P.H."/>
            <person name="Henrissat B."/>
            <person name="Coutinho P.M."/>
            <person name="Wu M."/>
            <person name="Xie G."/>
            <person name="Haft D.H."/>
            <person name="Sait M."/>
            <person name="Badger J."/>
            <person name="Barabote R.D."/>
            <person name="Bradley B."/>
            <person name="Brettin T.S."/>
            <person name="Brinkac L.M."/>
            <person name="Bruce D."/>
            <person name="Creasy T."/>
            <person name="Daugherty S.C."/>
            <person name="Davidsen T.M."/>
            <person name="DeBoy R.T."/>
            <person name="Detter J.C."/>
            <person name="Dodson R.J."/>
            <person name="Durkin A.S."/>
            <person name="Ganapathy A."/>
            <person name="Gwinn-Giglio M."/>
            <person name="Han C.S."/>
            <person name="Khouri H."/>
            <person name="Kiss H."/>
            <person name="Kothari S.P."/>
            <person name="Madupu R."/>
            <person name="Nelson K.E."/>
            <person name="Nelson W.C."/>
            <person name="Paulsen I."/>
            <person name="Penn K."/>
            <person name="Ren Q."/>
            <person name="Rosovitz M.J."/>
            <person name="Selengut J.D."/>
            <person name="Shrivastava S."/>
            <person name="Sullivan S.A."/>
            <person name="Tapia R."/>
            <person name="Thompson L.S."/>
            <person name="Watkins K.L."/>
            <person name="Yang Q."/>
            <person name="Yu C."/>
            <person name="Zafar N."/>
            <person name="Zhou L."/>
            <person name="Kuske C.R."/>
        </authorList>
    </citation>
    <scope>NUCLEOTIDE SEQUENCE [LARGE SCALE GENOMIC DNA]</scope>
    <source>
        <strain evidence="3">ATCC 51196 / DSM 11244 / BCRC 80197 / JCM 7670 / NBRC 15755 / NCIMB 13165 / 161</strain>
    </source>
</reference>
<dbReference type="GO" id="GO:0006974">
    <property type="term" value="P:DNA damage response"/>
    <property type="evidence" value="ECO:0007669"/>
    <property type="project" value="TreeGrafter"/>
</dbReference>
<keyword evidence="1" id="KW-0732">Signal</keyword>
<dbReference type="EMBL" id="CP001472">
    <property type="protein sequence ID" value="ACO32756.1"/>
    <property type="molecule type" value="Genomic_DNA"/>
</dbReference>
<feature type="chain" id="PRO_5002907072" description="DUF541 domain-containing protein" evidence="1">
    <location>
        <begin position="26"/>
        <end position="248"/>
    </location>
</feature>
<dbReference type="KEGG" id="aca:ACP_2597"/>
<dbReference type="InterPro" id="IPR007497">
    <property type="entry name" value="SIMPL/DUF541"/>
</dbReference>
<evidence type="ECO:0000256" key="1">
    <source>
        <dbReference type="SAM" id="SignalP"/>
    </source>
</evidence>
<accession>C1F2D9</accession>
<dbReference type="PANTHER" id="PTHR34387:SF1">
    <property type="entry name" value="PERIPLASMIC IMMUNOGENIC PROTEIN"/>
    <property type="match status" value="1"/>
</dbReference>
<dbReference type="OrthoDB" id="117696at2"/>
<keyword evidence="3" id="KW-1185">Reference proteome</keyword>
<dbReference type="InParanoid" id="C1F2D9"/>
<feature type="signal peptide" evidence="1">
    <location>
        <begin position="1"/>
        <end position="25"/>
    </location>
</feature>
<dbReference type="InterPro" id="IPR052022">
    <property type="entry name" value="26kDa_periplasmic_antigen"/>
</dbReference>
<dbReference type="Proteomes" id="UP000002207">
    <property type="component" value="Chromosome"/>
</dbReference>
<dbReference type="AlphaFoldDB" id="C1F2D9"/>
<dbReference type="PANTHER" id="PTHR34387">
    <property type="entry name" value="SLR1258 PROTEIN"/>
    <property type="match status" value="1"/>
</dbReference>
<evidence type="ECO:0000313" key="2">
    <source>
        <dbReference type="EMBL" id="ACO32756.1"/>
    </source>
</evidence>
<dbReference type="STRING" id="240015.ACP_2597"/>
<dbReference type="FunCoup" id="C1F2D9">
    <property type="interactions" value="25"/>
</dbReference>
<gene>
    <name evidence="2" type="ordered locus">ACP_2597</name>
</gene>
<protein>
    <recommendedName>
        <fullName evidence="4">DUF541 domain-containing protein</fullName>
    </recommendedName>
</protein>
<evidence type="ECO:0000313" key="3">
    <source>
        <dbReference type="Proteomes" id="UP000002207"/>
    </source>
</evidence>
<dbReference type="HOGENOM" id="CLU_1146742_0_0_0"/>